<organism evidence="1 2">
    <name type="scientific">Rhizopus oryzae</name>
    <name type="common">Mucormycosis agent</name>
    <name type="synonym">Rhizopus arrhizus var. delemar</name>
    <dbReference type="NCBI Taxonomy" id="64495"/>
    <lineage>
        <taxon>Eukaryota</taxon>
        <taxon>Fungi</taxon>
        <taxon>Fungi incertae sedis</taxon>
        <taxon>Mucoromycota</taxon>
        <taxon>Mucoromycotina</taxon>
        <taxon>Mucoromycetes</taxon>
        <taxon>Mucorales</taxon>
        <taxon>Mucorineae</taxon>
        <taxon>Rhizopodaceae</taxon>
        <taxon>Rhizopus</taxon>
    </lineage>
</organism>
<dbReference type="Proteomes" id="UP000716291">
    <property type="component" value="Unassembled WGS sequence"/>
</dbReference>
<name>A0A9P7BV73_RHIOR</name>
<comment type="caution">
    <text evidence="1">The sequence shown here is derived from an EMBL/GenBank/DDBJ whole genome shotgun (WGS) entry which is preliminary data.</text>
</comment>
<proteinExistence type="predicted"/>
<dbReference type="EMBL" id="JAANQT010000235">
    <property type="protein sequence ID" value="KAG1312932.1"/>
    <property type="molecule type" value="Genomic_DNA"/>
</dbReference>
<dbReference type="OrthoDB" id="2275179at2759"/>
<sequence>MCLISNFGDLGRCLSRKQAFNSCYYTLYHYLLFGEFICDTIDGEAIEYQPKGTTGETSIETLYRLENLSDISISSEEEEVETLAQAMDELNLGRVPLPNMVWTSIKYKTSQVVQFISLMQNTNMKLPQSAKEAKVEYAMGYIFNKEWKANGGTVLQGYKLASEVKRKGNNVKVTEEHPQFIEDYLEKNYTCAVKDVTELPCATFEDLFVNQSTVYRHITDKLEFTLTRIQAMLAARNSGDTKKQRRQFVEYLSENNIDYKRSVFVDERGLKNIVRPIAWPMKGLPAEVEV</sequence>
<accession>A0A9P7BV73</accession>
<evidence type="ECO:0000313" key="2">
    <source>
        <dbReference type="Proteomes" id="UP000716291"/>
    </source>
</evidence>
<keyword evidence="2" id="KW-1185">Reference proteome</keyword>
<dbReference type="AlphaFoldDB" id="A0A9P7BV73"/>
<gene>
    <name evidence="1" type="ORF">G6F64_002629</name>
</gene>
<reference evidence="1" key="1">
    <citation type="journal article" date="2020" name="Microb. Genom.">
        <title>Genetic diversity of clinical and environmental Mucorales isolates obtained from an investigation of mucormycosis cases among solid organ transplant recipients.</title>
        <authorList>
            <person name="Nguyen M.H."/>
            <person name="Kaul D."/>
            <person name="Muto C."/>
            <person name="Cheng S.J."/>
            <person name="Richter R.A."/>
            <person name="Bruno V.M."/>
            <person name="Liu G."/>
            <person name="Beyhan S."/>
            <person name="Sundermann A.J."/>
            <person name="Mounaud S."/>
            <person name="Pasculle A.W."/>
            <person name="Nierman W.C."/>
            <person name="Driscoll E."/>
            <person name="Cumbie R."/>
            <person name="Clancy C.J."/>
            <person name="Dupont C.L."/>
        </authorList>
    </citation>
    <scope>NUCLEOTIDE SEQUENCE</scope>
    <source>
        <strain evidence="1">GL11</strain>
    </source>
</reference>
<protein>
    <submittedName>
        <fullName evidence="1">Uncharacterized protein</fullName>
    </submittedName>
</protein>
<evidence type="ECO:0000313" key="1">
    <source>
        <dbReference type="EMBL" id="KAG1312932.1"/>
    </source>
</evidence>